<dbReference type="Pfam" id="PF00117">
    <property type="entry name" value="GATase"/>
    <property type="match status" value="1"/>
</dbReference>
<dbReference type="InterPro" id="IPR029062">
    <property type="entry name" value="Class_I_gatase-like"/>
</dbReference>
<dbReference type="EMBL" id="JAFBDR010000017">
    <property type="protein sequence ID" value="MBM7572472.1"/>
    <property type="molecule type" value="Genomic_DNA"/>
</dbReference>
<dbReference type="CDD" id="cd01741">
    <property type="entry name" value="GATase1_1"/>
    <property type="match status" value="1"/>
</dbReference>
<evidence type="ECO:0000313" key="3">
    <source>
        <dbReference type="Proteomes" id="UP001296943"/>
    </source>
</evidence>
<evidence type="ECO:0000313" key="2">
    <source>
        <dbReference type="EMBL" id="MBM7572472.1"/>
    </source>
</evidence>
<gene>
    <name evidence="2" type="ORF">JOC48_002976</name>
</gene>
<proteinExistence type="predicted"/>
<dbReference type="Gene3D" id="3.40.50.880">
    <property type="match status" value="1"/>
</dbReference>
<feature type="domain" description="Glutamine amidotransferase" evidence="1">
    <location>
        <begin position="41"/>
        <end position="178"/>
    </location>
</feature>
<dbReference type="PANTHER" id="PTHR42695">
    <property type="entry name" value="GLUTAMINE AMIDOTRANSFERASE YLR126C-RELATED"/>
    <property type="match status" value="1"/>
</dbReference>
<keyword evidence="3" id="KW-1185">Reference proteome</keyword>
<evidence type="ECO:0000259" key="1">
    <source>
        <dbReference type="Pfam" id="PF00117"/>
    </source>
</evidence>
<dbReference type="SUPFAM" id="SSF52317">
    <property type="entry name" value="Class I glutamine amidotransferase-like"/>
    <property type="match status" value="1"/>
</dbReference>
<dbReference type="PROSITE" id="PS51273">
    <property type="entry name" value="GATASE_TYPE_1"/>
    <property type="match status" value="1"/>
</dbReference>
<dbReference type="InterPro" id="IPR017926">
    <property type="entry name" value="GATASE"/>
</dbReference>
<name>A0ABS2N2X1_9BACI</name>
<dbReference type="PANTHER" id="PTHR42695:SF5">
    <property type="entry name" value="GLUTAMINE AMIDOTRANSFERASE YLR126C-RELATED"/>
    <property type="match status" value="1"/>
</dbReference>
<protein>
    <submittedName>
        <fullName evidence="2">GMP synthase-like glutamine amidotransferase</fullName>
    </submittedName>
</protein>
<dbReference type="InterPro" id="IPR044992">
    <property type="entry name" value="ChyE-like"/>
</dbReference>
<organism evidence="2 3">
    <name type="scientific">Aquibacillus albus</name>
    <dbReference type="NCBI Taxonomy" id="1168171"/>
    <lineage>
        <taxon>Bacteria</taxon>
        <taxon>Bacillati</taxon>
        <taxon>Bacillota</taxon>
        <taxon>Bacilli</taxon>
        <taxon>Bacillales</taxon>
        <taxon>Bacillaceae</taxon>
        <taxon>Aquibacillus</taxon>
    </lineage>
</organism>
<reference evidence="2 3" key="1">
    <citation type="submission" date="2021-01" db="EMBL/GenBank/DDBJ databases">
        <title>Genomic Encyclopedia of Type Strains, Phase IV (KMG-IV): sequencing the most valuable type-strain genomes for metagenomic binning, comparative biology and taxonomic classification.</title>
        <authorList>
            <person name="Goeker M."/>
        </authorList>
    </citation>
    <scope>NUCLEOTIDE SEQUENCE [LARGE SCALE GENOMIC DNA]</scope>
    <source>
        <strain evidence="2 3">DSM 23711</strain>
    </source>
</reference>
<sequence>MRVHVIQHDPVVGLGYIEDWFINNNITYETTQIHLGESFPALESFDLIIFLGGRMGAYEEDKYPWLKEEKAFIRDVVHANKFVFGICLGCQLIADALGGKAYKHEHLELGWHPTTLNTGAMTHPLLKEIEQSLAFFEFHNDTFDLPHDACLIGENECARQGFTYGERVLAIQFHPEFNESIVSFSLENLYPSDSAGEYVQSVEEINQYNDFKRSKNWLFRVLDHFEEQYQKSREKAVTTYS</sequence>
<comment type="caution">
    <text evidence="2">The sequence shown here is derived from an EMBL/GenBank/DDBJ whole genome shotgun (WGS) entry which is preliminary data.</text>
</comment>
<dbReference type="Proteomes" id="UP001296943">
    <property type="component" value="Unassembled WGS sequence"/>
</dbReference>
<accession>A0ABS2N2X1</accession>
<dbReference type="RefSeq" id="WP_204500876.1">
    <property type="nucleotide sequence ID" value="NZ_JAFBDR010000017.1"/>
</dbReference>